<evidence type="ECO:0000313" key="2">
    <source>
        <dbReference type="EMBL" id="KAJ3490987.1"/>
    </source>
</evidence>
<sequence length="276" mass="30252">MLSGPSRSEAALSRSLKTLEDNEKALRAETPEEYRDLLIKHNGLTIVLRGTEELLLQLANCKKWNIVKYRGIRKEVIARSIDLFLASLHFESITQRTSDSAVSSALRRRESMESEGTNGTECGTPSSSAGSSSHTTTDKGKEKALDQLPDPSYGLPPPYDGGPEPSTSGTNSVSAQSNAPVVIYASWGDNLPSDWRANPNSHGEKEDEESSDFGGEMSRFSDWKNIIKRVGVADIDQIYGTTFNTDGISIEEAFSESSSWAILSSIRDIFRPSDRL</sequence>
<organism evidence="2 3">
    <name type="scientific">Meripilus lineatus</name>
    <dbReference type="NCBI Taxonomy" id="2056292"/>
    <lineage>
        <taxon>Eukaryota</taxon>
        <taxon>Fungi</taxon>
        <taxon>Dikarya</taxon>
        <taxon>Basidiomycota</taxon>
        <taxon>Agaricomycotina</taxon>
        <taxon>Agaricomycetes</taxon>
        <taxon>Polyporales</taxon>
        <taxon>Meripilaceae</taxon>
        <taxon>Meripilus</taxon>
    </lineage>
</organism>
<feature type="compositionally biased region" description="Basic and acidic residues" evidence="1">
    <location>
        <begin position="136"/>
        <end position="145"/>
    </location>
</feature>
<gene>
    <name evidence="2" type="ORF">NLI96_g1041</name>
</gene>
<accession>A0AAD5VBL5</accession>
<feature type="compositionally biased region" description="Low complexity" evidence="1">
    <location>
        <begin position="124"/>
        <end position="135"/>
    </location>
</feature>
<dbReference type="Proteomes" id="UP001212997">
    <property type="component" value="Unassembled WGS sequence"/>
</dbReference>
<keyword evidence="3" id="KW-1185">Reference proteome</keyword>
<dbReference type="AlphaFoldDB" id="A0AAD5VBL5"/>
<evidence type="ECO:0000313" key="3">
    <source>
        <dbReference type="Proteomes" id="UP001212997"/>
    </source>
</evidence>
<feature type="compositionally biased region" description="Polar residues" evidence="1">
    <location>
        <begin position="165"/>
        <end position="175"/>
    </location>
</feature>
<evidence type="ECO:0000256" key="1">
    <source>
        <dbReference type="SAM" id="MobiDB-lite"/>
    </source>
</evidence>
<reference evidence="2" key="1">
    <citation type="submission" date="2022-07" db="EMBL/GenBank/DDBJ databases">
        <title>Genome Sequence of Physisporinus lineatus.</title>
        <authorList>
            <person name="Buettner E."/>
        </authorList>
    </citation>
    <scope>NUCLEOTIDE SEQUENCE</scope>
    <source>
        <strain evidence="2">VT162</strain>
    </source>
</reference>
<feature type="region of interest" description="Disordered" evidence="1">
    <location>
        <begin position="99"/>
        <end position="175"/>
    </location>
</feature>
<feature type="region of interest" description="Disordered" evidence="1">
    <location>
        <begin position="194"/>
        <end position="217"/>
    </location>
</feature>
<name>A0AAD5VBL5_9APHY</name>
<dbReference type="EMBL" id="JANAWD010000019">
    <property type="protein sequence ID" value="KAJ3490987.1"/>
    <property type="molecule type" value="Genomic_DNA"/>
</dbReference>
<proteinExistence type="predicted"/>
<comment type="caution">
    <text evidence="2">The sequence shown here is derived from an EMBL/GenBank/DDBJ whole genome shotgun (WGS) entry which is preliminary data.</text>
</comment>
<feature type="compositionally biased region" description="Polar residues" evidence="1">
    <location>
        <begin position="114"/>
        <end position="123"/>
    </location>
</feature>
<protein>
    <submittedName>
        <fullName evidence="2">Uncharacterized protein</fullName>
    </submittedName>
</protein>